<dbReference type="EMBL" id="SNZV01000019">
    <property type="protein sequence ID" value="TDS05959.1"/>
    <property type="molecule type" value="Genomic_DNA"/>
</dbReference>
<dbReference type="Proteomes" id="UP000294752">
    <property type="component" value="Unassembled WGS sequence"/>
</dbReference>
<name>A0A4R7CRT7_9SPHI</name>
<dbReference type="AlphaFoldDB" id="A0A4R7CRT7"/>
<evidence type="ECO:0000313" key="2">
    <source>
        <dbReference type="Proteomes" id="UP000294752"/>
    </source>
</evidence>
<accession>A0A4R7CRT7</accession>
<organism evidence="1 2">
    <name type="scientific">Sphingobacterium paludis</name>
    <dbReference type="NCBI Taxonomy" id="1476465"/>
    <lineage>
        <taxon>Bacteria</taxon>
        <taxon>Pseudomonadati</taxon>
        <taxon>Bacteroidota</taxon>
        <taxon>Sphingobacteriia</taxon>
        <taxon>Sphingobacteriales</taxon>
        <taxon>Sphingobacteriaceae</taxon>
        <taxon>Sphingobacterium</taxon>
    </lineage>
</organism>
<reference evidence="1 2" key="1">
    <citation type="submission" date="2019-03" db="EMBL/GenBank/DDBJ databases">
        <title>Genomic Encyclopedia of Type Strains, Phase III (KMG-III): the genomes of soil and plant-associated and newly described type strains.</title>
        <authorList>
            <person name="Whitman W."/>
        </authorList>
    </citation>
    <scope>NUCLEOTIDE SEQUENCE [LARGE SCALE GENOMIC DNA]</scope>
    <source>
        <strain evidence="1 2">CGMCC 1.12801</strain>
    </source>
</reference>
<proteinExistence type="predicted"/>
<protein>
    <submittedName>
        <fullName evidence="1">Uncharacterized protein</fullName>
    </submittedName>
</protein>
<evidence type="ECO:0000313" key="1">
    <source>
        <dbReference type="EMBL" id="TDS05959.1"/>
    </source>
</evidence>
<comment type="caution">
    <text evidence="1">The sequence shown here is derived from an EMBL/GenBank/DDBJ whole genome shotgun (WGS) entry which is preliminary data.</text>
</comment>
<sequence length="64" mass="7595">MMKKDVFSIKVCDKLMEDLDTSIIMFIEGMDTRKVSHKTKQNLILEESLMDLHIFFTLVYDYAM</sequence>
<gene>
    <name evidence="1" type="ORF">B0I21_1192</name>
</gene>
<keyword evidence="2" id="KW-1185">Reference proteome</keyword>